<keyword evidence="5 12" id="KW-0812">Transmembrane</keyword>
<comment type="catalytic activity">
    <reaction evidence="10">
        <text>Mg(2+)(in) = Mg(2+)(out)</text>
        <dbReference type="Rhea" id="RHEA:29827"/>
        <dbReference type="ChEBI" id="CHEBI:18420"/>
    </reaction>
</comment>
<sequence>MTDTEIPRAATGGSSADRPAPLRPRPAGPPRTTPSRPDGVGPVVDCGIYVDGHRREAADPRDALAEAVAQGGFVWLGLYAPTEEELGTIAEQYGLHPLAVEDAVYAHQRPKLERYDDGLFMVFTTATYVEHDRLTATSEVVDTGEVMVFLGPHYAITVRHGEHGGLGDLRRSLEQQPDLMCQGPASVLYAVADLVVDSFVDVAGAVEEDVDELEASVFSDRRTDDIGRLYQLKRELMSLRRAVSPLEVPLQKLAERQIDVVPEAMRSYFRDVEDHAIRVRDQVAGLDELLTSILQASLARTSQADNEDMRKISAWAGIIAVPTAIAGIYGMNFEFMPELQWRYGYFLVLLVILGSCVLLYRGFKRNGWL</sequence>
<evidence type="ECO:0000256" key="5">
    <source>
        <dbReference type="ARBA" id="ARBA00022692"/>
    </source>
</evidence>
<evidence type="ECO:0000256" key="4">
    <source>
        <dbReference type="ARBA" id="ARBA00022475"/>
    </source>
</evidence>
<evidence type="ECO:0000256" key="1">
    <source>
        <dbReference type="ARBA" id="ARBA00004651"/>
    </source>
</evidence>
<evidence type="ECO:0000256" key="11">
    <source>
        <dbReference type="ARBA" id="ARBA00045497"/>
    </source>
</evidence>
<protein>
    <recommendedName>
        <fullName evidence="12">Magnesium transport protein CorA</fullName>
    </recommendedName>
</protein>
<dbReference type="Pfam" id="PF01544">
    <property type="entry name" value="CorA"/>
    <property type="match status" value="1"/>
</dbReference>
<dbReference type="InterPro" id="IPR045863">
    <property type="entry name" value="CorA_TM1_TM2"/>
</dbReference>
<reference evidence="14 15" key="1">
    <citation type="submission" date="2020-02" db="EMBL/GenBank/DDBJ databases">
        <title>Geodermatophilus sabuli CPCC 205279 I12A-02694.</title>
        <authorList>
            <person name="Jiang Z."/>
        </authorList>
    </citation>
    <scope>NUCLEOTIDE SEQUENCE [LARGE SCALE GENOMIC DNA]</scope>
    <source>
        <strain evidence="14 15">I12A-02694</strain>
    </source>
</reference>
<keyword evidence="7 12" id="KW-1133">Transmembrane helix</keyword>
<dbReference type="CDD" id="cd12830">
    <property type="entry name" value="MtCorA-like"/>
    <property type="match status" value="1"/>
</dbReference>
<feature type="transmembrane region" description="Helical" evidence="12">
    <location>
        <begin position="312"/>
        <end position="331"/>
    </location>
</feature>
<dbReference type="GO" id="GO:0000287">
    <property type="term" value="F:magnesium ion binding"/>
    <property type="evidence" value="ECO:0007669"/>
    <property type="project" value="TreeGrafter"/>
</dbReference>
<comment type="function">
    <text evidence="11">Mediates influx of magnesium ions. Alternates between open and closed states. Activated by low cytoplasmic Mg(2+) levels. Inactive when cytoplasmic Mg(2+) levels are high.</text>
</comment>
<dbReference type="RefSeq" id="WP_163480928.1">
    <property type="nucleotide sequence ID" value="NZ_JAAGWF010000008.1"/>
</dbReference>
<evidence type="ECO:0000313" key="14">
    <source>
        <dbReference type="EMBL" id="NEK57748.1"/>
    </source>
</evidence>
<dbReference type="GO" id="GO:0050897">
    <property type="term" value="F:cobalt ion binding"/>
    <property type="evidence" value="ECO:0007669"/>
    <property type="project" value="TreeGrafter"/>
</dbReference>
<comment type="caution">
    <text evidence="14">The sequence shown here is derived from an EMBL/GenBank/DDBJ whole genome shotgun (WGS) entry which is preliminary data.</text>
</comment>
<evidence type="ECO:0000256" key="13">
    <source>
        <dbReference type="SAM" id="MobiDB-lite"/>
    </source>
</evidence>
<dbReference type="Gene3D" id="1.20.58.340">
    <property type="entry name" value="Magnesium transport protein CorA, transmembrane region"/>
    <property type="match status" value="2"/>
</dbReference>
<dbReference type="InterPro" id="IPR045861">
    <property type="entry name" value="CorA_cytoplasmic_dom"/>
</dbReference>
<dbReference type="GO" id="GO:0015087">
    <property type="term" value="F:cobalt ion transmembrane transporter activity"/>
    <property type="evidence" value="ECO:0007669"/>
    <property type="project" value="UniProtKB-UniRule"/>
</dbReference>
<dbReference type="InterPro" id="IPR002523">
    <property type="entry name" value="MgTranspt_CorA/ZnTranspt_ZntB"/>
</dbReference>
<dbReference type="SUPFAM" id="SSF144083">
    <property type="entry name" value="Magnesium transport protein CorA, transmembrane region"/>
    <property type="match status" value="1"/>
</dbReference>
<evidence type="ECO:0000256" key="12">
    <source>
        <dbReference type="RuleBase" id="RU362010"/>
    </source>
</evidence>
<dbReference type="FunFam" id="1.20.58.340:FF:000004">
    <property type="entry name" value="Magnesium transport protein CorA"/>
    <property type="match status" value="1"/>
</dbReference>
<evidence type="ECO:0000256" key="10">
    <source>
        <dbReference type="ARBA" id="ARBA00034269"/>
    </source>
</evidence>
<dbReference type="Proteomes" id="UP000470246">
    <property type="component" value="Unassembled WGS sequence"/>
</dbReference>
<keyword evidence="15" id="KW-1185">Reference proteome</keyword>
<evidence type="ECO:0000256" key="7">
    <source>
        <dbReference type="ARBA" id="ARBA00022989"/>
    </source>
</evidence>
<dbReference type="AlphaFoldDB" id="A0A7K3VZG7"/>
<evidence type="ECO:0000256" key="2">
    <source>
        <dbReference type="ARBA" id="ARBA00009765"/>
    </source>
</evidence>
<feature type="transmembrane region" description="Helical" evidence="12">
    <location>
        <begin position="343"/>
        <end position="363"/>
    </location>
</feature>
<feature type="compositionally biased region" description="Pro residues" evidence="13">
    <location>
        <begin position="21"/>
        <end position="32"/>
    </location>
</feature>
<keyword evidence="9 12" id="KW-0472">Membrane</keyword>
<evidence type="ECO:0000256" key="6">
    <source>
        <dbReference type="ARBA" id="ARBA00022842"/>
    </source>
</evidence>
<dbReference type="Gene3D" id="3.30.460.20">
    <property type="entry name" value="CorA soluble domain-like"/>
    <property type="match status" value="1"/>
</dbReference>
<keyword evidence="3 12" id="KW-0813">Transport</keyword>
<evidence type="ECO:0000256" key="8">
    <source>
        <dbReference type="ARBA" id="ARBA00023065"/>
    </source>
</evidence>
<feature type="region of interest" description="Disordered" evidence="13">
    <location>
        <begin position="1"/>
        <end position="43"/>
    </location>
</feature>
<evidence type="ECO:0000256" key="3">
    <source>
        <dbReference type="ARBA" id="ARBA00022448"/>
    </source>
</evidence>
<dbReference type="NCBIfam" id="TIGR00383">
    <property type="entry name" value="corA"/>
    <property type="match status" value="1"/>
</dbReference>
<dbReference type="PANTHER" id="PTHR46494">
    <property type="entry name" value="CORA FAMILY METAL ION TRANSPORTER (EUROFUNG)"/>
    <property type="match status" value="1"/>
</dbReference>
<dbReference type="GO" id="GO:0005886">
    <property type="term" value="C:plasma membrane"/>
    <property type="evidence" value="ECO:0007669"/>
    <property type="project" value="UniProtKB-SubCell"/>
</dbReference>
<dbReference type="GO" id="GO:0015095">
    <property type="term" value="F:magnesium ion transmembrane transporter activity"/>
    <property type="evidence" value="ECO:0007669"/>
    <property type="project" value="UniProtKB-UniRule"/>
</dbReference>
<comment type="similarity">
    <text evidence="2 12">Belongs to the CorA metal ion transporter (MIT) (TC 1.A.35) family.</text>
</comment>
<dbReference type="SUPFAM" id="SSF143865">
    <property type="entry name" value="CorA soluble domain-like"/>
    <property type="match status" value="1"/>
</dbReference>
<name>A0A7K3VZG7_9ACTN</name>
<keyword evidence="6 12" id="KW-0460">Magnesium</keyword>
<evidence type="ECO:0000313" key="15">
    <source>
        <dbReference type="Proteomes" id="UP000470246"/>
    </source>
</evidence>
<keyword evidence="8 12" id="KW-0406">Ion transport</keyword>
<dbReference type="EMBL" id="JAAGWF010000008">
    <property type="protein sequence ID" value="NEK57748.1"/>
    <property type="molecule type" value="Genomic_DNA"/>
</dbReference>
<dbReference type="PANTHER" id="PTHR46494:SF1">
    <property type="entry name" value="CORA FAMILY METAL ION TRANSPORTER (EUROFUNG)"/>
    <property type="match status" value="1"/>
</dbReference>
<comment type="subcellular location">
    <subcellularLocation>
        <location evidence="1">Cell membrane</location>
        <topology evidence="1">Multi-pass membrane protein</topology>
    </subcellularLocation>
    <subcellularLocation>
        <location evidence="12">Membrane</location>
        <topology evidence="12">Multi-pass membrane protein</topology>
    </subcellularLocation>
</comment>
<accession>A0A7K3VZG7</accession>
<gene>
    <name evidence="12 14" type="primary">corA</name>
    <name evidence="14" type="ORF">GCU56_07670</name>
</gene>
<keyword evidence="4 12" id="KW-1003">Cell membrane</keyword>
<dbReference type="InterPro" id="IPR004488">
    <property type="entry name" value="Mg/Co-transport_prot_CorA"/>
</dbReference>
<organism evidence="14 15">
    <name type="scientific">Geodermatophilus sabuli</name>
    <dbReference type="NCBI Taxonomy" id="1564158"/>
    <lineage>
        <taxon>Bacteria</taxon>
        <taxon>Bacillati</taxon>
        <taxon>Actinomycetota</taxon>
        <taxon>Actinomycetes</taxon>
        <taxon>Geodermatophilales</taxon>
        <taxon>Geodermatophilaceae</taxon>
        <taxon>Geodermatophilus</taxon>
    </lineage>
</organism>
<evidence type="ECO:0000256" key="9">
    <source>
        <dbReference type="ARBA" id="ARBA00023136"/>
    </source>
</evidence>
<proteinExistence type="inferred from homology"/>